<dbReference type="AlphaFoldDB" id="A0A0A9BY65"/>
<feature type="region of interest" description="Disordered" evidence="1">
    <location>
        <begin position="1"/>
        <end position="23"/>
    </location>
</feature>
<evidence type="ECO:0000313" key="2">
    <source>
        <dbReference type="EMBL" id="JAD67133.1"/>
    </source>
</evidence>
<sequence>MIHLASSNSSNLFVSVSTSSIIS</sequence>
<dbReference type="EMBL" id="GBRH01230762">
    <property type="protein sequence ID" value="JAD67133.1"/>
    <property type="molecule type" value="Transcribed_RNA"/>
</dbReference>
<protein>
    <submittedName>
        <fullName evidence="2">Uncharacterized protein</fullName>
    </submittedName>
</protein>
<reference evidence="2" key="1">
    <citation type="submission" date="2014-09" db="EMBL/GenBank/DDBJ databases">
        <authorList>
            <person name="Magalhaes I.L.F."/>
            <person name="Oliveira U."/>
            <person name="Santos F.R."/>
            <person name="Vidigal T.H.D.A."/>
            <person name="Brescovit A.D."/>
            <person name="Santos A.J."/>
        </authorList>
    </citation>
    <scope>NUCLEOTIDE SEQUENCE</scope>
    <source>
        <tissue evidence="2">Shoot tissue taken approximately 20 cm above the soil surface</tissue>
    </source>
</reference>
<organism evidence="2">
    <name type="scientific">Arundo donax</name>
    <name type="common">Giant reed</name>
    <name type="synonym">Donax arundinaceus</name>
    <dbReference type="NCBI Taxonomy" id="35708"/>
    <lineage>
        <taxon>Eukaryota</taxon>
        <taxon>Viridiplantae</taxon>
        <taxon>Streptophyta</taxon>
        <taxon>Embryophyta</taxon>
        <taxon>Tracheophyta</taxon>
        <taxon>Spermatophyta</taxon>
        <taxon>Magnoliopsida</taxon>
        <taxon>Liliopsida</taxon>
        <taxon>Poales</taxon>
        <taxon>Poaceae</taxon>
        <taxon>PACMAD clade</taxon>
        <taxon>Arundinoideae</taxon>
        <taxon>Arundineae</taxon>
        <taxon>Arundo</taxon>
    </lineage>
</organism>
<evidence type="ECO:0000256" key="1">
    <source>
        <dbReference type="SAM" id="MobiDB-lite"/>
    </source>
</evidence>
<name>A0A0A9BY65_ARUDO</name>
<reference evidence="2" key="2">
    <citation type="journal article" date="2015" name="Data Brief">
        <title>Shoot transcriptome of the giant reed, Arundo donax.</title>
        <authorList>
            <person name="Barrero R.A."/>
            <person name="Guerrero F.D."/>
            <person name="Moolhuijzen P."/>
            <person name="Goolsby J.A."/>
            <person name="Tidwell J."/>
            <person name="Bellgard S.E."/>
            <person name="Bellgard M.I."/>
        </authorList>
    </citation>
    <scope>NUCLEOTIDE SEQUENCE</scope>
    <source>
        <tissue evidence="2">Shoot tissue taken approximately 20 cm above the soil surface</tissue>
    </source>
</reference>
<proteinExistence type="predicted"/>
<accession>A0A0A9BY65</accession>